<evidence type="ECO:0000259" key="1">
    <source>
        <dbReference type="Pfam" id="PF03425"/>
    </source>
</evidence>
<reference evidence="2 3" key="1">
    <citation type="submission" date="2024-09" db="EMBL/GenBank/DDBJ databases">
        <authorList>
            <person name="Sun Q."/>
            <person name="Mori K."/>
        </authorList>
    </citation>
    <scope>NUCLEOTIDE SEQUENCE [LARGE SCALE GENOMIC DNA]</scope>
    <source>
        <strain evidence="2 3">CCM 4839</strain>
    </source>
</reference>
<feature type="domain" description="CBM11" evidence="1">
    <location>
        <begin position="2"/>
        <end position="99"/>
    </location>
</feature>
<sequence length="101" mass="11170">MDWSEYDTLRFWFKPDGSNRNLTIQIQTASGDYWDKLLDLSDATARMIEIPFNDFVRPSWHNGSGPMVLSSVASLSLYAGVGAGSPGSGTLYFDSIEVIKS</sequence>
<dbReference type="Proteomes" id="UP001589818">
    <property type="component" value="Unassembled WGS sequence"/>
</dbReference>
<dbReference type="Gene3D" id="2.60.120.430">
    <property type="entry name" value="Galactose-binding lectin"/>
    <property type="match status" value="1"/>
</dbReference>
<dbReference type="InterPro" id="IPR005087">
    <property type="entry name" value="CBM11"/>
</dbReference>
<dbReference type="InterPro" id="IPR008979">
    <property type="entry name" value="Galactose-bd-like_sf"/>
</dbReference>
<keyword evidence="3" id="KW-1185">Reference proteome</keyword>
<dbReference type="EMBL" id="JBHLVF010000006">
    <property type="protein sequence ID" value="MFC0390141.1"/>
    <property type="molecule type" value="Genomic_DNA"/>
</dbReference>
<accession>A0ABV6J2Q4</accession>
<dbReference type="RefSeq" id="WP_256555224.1">
    <property type="nucleotide sequence ID" value="NZ_JANHOF010000003.1"/>
</dbReference>
<protein>
    <submittedName>
        <fullName evidence="2">Carbohydrate binding domain-containing protein</fullName>
    </submittedName>
</protein>
<organism evidence="2 3">
    <name type="scientific">Paenibacillus mendelii</name>
    <dbReference type="NCBI Taxonomy" id="206163"/>
    <lineage>
        <taxon>Bacteria</taxon>
        <taxon>Bacillati</taxon>
        <taxon>Bacillota</taxon>
        <taxon>Bacilli</taxon>
        <taxon>Bacillales</taxon>
        <taxon>Paenibacillaceae</taxon>
        <taxon>Paenibacillus</taxon>
    </lineage>
</organism>
<gene>
    <name evidence="2" type="ORF">ACFFJ8_02005</name>
</gene>
<dbReference type="SUPFAM" id="SSF49785">
    <property type="entry name" value="Galactose-binding domain-like"/>
    <property type="match status" value="1"/>
</dbReference>
<name>A0ABV6J2Q4_9BACL</name>
<dbReference type="Pfam" id="PF03425">
    <property type="entry name" value="CBM_11"/>
    <property type="match status" value="1"/>
</dbReference>
<proteinExistence type="predicted"/>
<comment type="caution">
    <text evidence="2">The sequence shown here is derived from an EMBL/GenBank/DDBJ whole genome shotgun (WGS) entry which is preliminary data.</text>
</comment>
<evidence type="ECO:0000313" key="3">
    <source>
        <dbReference type="Proteomes" id="UP001589818"/>
    </source>
</evidence>
<evidence type="ECO:0000313" key="2">
    <source>
        <dbReference type="EMBL" id="MFC0390141.1"/>
    </source>
</evidence>